<evidence type="ECO:0000256" key="2">
    <source>
        <dbReference type="SAM" id="SignalP"/>
    </source>
</evidence>
<feature type="chain" id="PRO_5012228995" evidence="2">
    <location>
        <begin position="19"/>
        <end position="510"/>
    </location>
</feature>
<reference evidence="5" key="1">
    <citation type="submission" date="2016-11" db="EMBL/GenBank/DDBJ databases">
        <authorList>
            <person name="Varghese N."/>
            <person name="Submissions S."/>
        </authorList>
    </citation>
    <scope>NUCLEOTIDE SEQUENCE [LARGE SCALE GENOMIC DNA]</scope>
    <source>
        <strain evidence="5">YR203</strain>
    </source>
</reference>
<name>A0A1M5HE92_9FLAO</name>
<dbReference type="Pfam" id="PF17164">
    <property type="entry name" value="DUF5122"/>
    <property type="match status" value="3"/>
</dbReference>
<evidence type="ECO:0000256" key="1">
    <source>
        <dbReference type="ARBA" id="ARBA00022729"/>
    </source>
</evidence>
<dbReference type="InterPro" id="IPR026444">
    <property type="entry name" value="Secre_tail"/>
</dbReference>
<dbReference type="EMBL" id="FQVE01000004">
    <property type="protein sequence ID" value="SHG14299.1"/>
    <property type="molecule type" value="Genomic_DNA"/>
</dbReference>
<dbReference type="RefSeq" id="WP_073174810.1">
    <property type="nucleotide sequence ID" value="NZ_FQVE01000004.1"/>
</dbReference>
<dbReference type="Proteomes" id="UP000184108">
    <property type="component" value="Unassembled WGS sequence"/>
</dbReference>
<dbReference type="Pfam" id="PF18962">
    <property type="entry name" value="Por_Secre_tail"/>
    <property type="match status" value="1"/>
</dbReference>
<sequence length="510" mass="55641">MKKITIGVFMLFSAPAWSQDGIIDASFGTNGYVLVANNEGATFGESVQPDGKIIYTQGAKFKRLNANGAPDTTFGVNGVVNIAQESYYIENYWTLNNQIILLTKDYFNDIYRMGRYNFDNTVDTGFGNGTGFMVLNIGNNIKGRVRMKLSNDGKIYMGGNSVTSYGTYNNYYVKRINLNGTEDTSYNYNASSGSGINISSTSIGYYTDEIIGDIDVSSTGQVIVSGLSTYREGHAFYYRRATFAIVPNSSTVPVTKSHSYTAYYSSAKSDVALDKINNIYLLGGQNMVNVIGKYTSAGANFISFGTNGYLTLPDLVIESNKKADFTKILIQPDGKILLGGTVMPETGTVNNPYLIMARYNQNGTIDSTFGTNGYVLFDIPHPNSGDSLNTFTHFFASPDFSSLYMCGKNAQNAAVIKYNNTSTIMAVAEAEENSLDLKVYPNPVQDVLNISLDQKILSMTVYNMAGQQVLTKAINDNKGTADVSALIPGTYMVKVNTANETVKTVKIIKQ</sequence>
<dbReference type="InterPro" id="IPR013431">
    <property type="entry name" value="Delta_60_rpt"/>
</dbReference>
<gene>
    <name evidence="4" type="ORF">SAMN02787073_3676</name>
</gene>
<proteinExistence type="predicted"/>
<dbReference type="NCBIfam" id="TIGR02608">
    <property type="entry name" value="delta_60_rpt"/>
    <property type="match status" value="3"/>
</dbReference>
<feature type="signal peptide" evidence="2">
    <location>
        <begin position="1"/>
        <end position="18"/>
    </location>
</feature>
<dbReference type="NCBIfam" id="TIGR04183">
    <property type="entry name" value="Por_Secre_tail"/>
    <property type="match status" value="1"/>
</dbReference>
<evidence type="ECO:0000259" key="3">
    <source>
        <dbReference type="Pfam" id="PF18962"/>
    </source>
</evidence>
<keyword evidence="1 2" id="KW-0732">Signal</keyword>
<dbReference type="AlphaFoldDB" id="A0A1M5HE92"/>
<organism evidence="4 5">
    <name type="scientific">Chryseobacterium vrystaatense</name>
    <dbReference type="NCBI Taxonomy" id="307480"/>
    <lineage>
        <taxon>Bacteria</taxon>
        <taxon>Pseudomonadati</taxon>
        <taxon>Bacteroidota</taxon>
        <taxon>Flavobacteriia</taxon>
        <taxon>Flavobacteriales</taxon>
        <taxon>Weeksellaceae</taxon>
        <taxon>Chryseobacterium group</taxon>
        <taxon>Chryseobacterium</taxon>
    </lineage>
</organism>
<feature type="domain" description="Secretion system C-terminal sorting" evidence="3">
    <location>
        <begin position="439"/>
        <end position="506"/>
    </location>
</feature>
<evidence type="ECO:0000313" key="5">
    <source>
        <dbReference type="Proteomes" id="UP000184108"/>
    </source>
</evidence>
<dbReference type="Gene3D" id="2.80.10.50">
    <property type="match status" value="2"/>
</dbReference>
<evidence type="ECO:0000313" key="4">
    <source>
        <dbReference type="EMBL" id="SHG14299.1"/>
    </source>
</evidence>
<accession>A0A1M5HE92</accession>
<protein>
    <submittedName>
        <fullName evidence="4">Delta-60 repeat domain-containing protein/Por secretion system C-terminal sorting domain-containing protein</fullName>
    </submittedName>
</protein>